<organism evidence="2 3">
    <name type="scientific">Glomus cerebriforme</name>
    <dbReference type="NCBI Taxonomy" id="658196"/>
    <lineage>
        <taxon>Eukaryota</taxon>
        <taxon>Fungi</taxon>
        <taxon>Fungi incertae sedis</taxon>
        <taxon>Mucoromycota</taxon>
        <taxon>Glomeromycotina</taxon>
        <taxon>Glomeromycetes</taxon>
        <taxon>Glomerales</taxon>
        <taxon>Glomeraceae</taxon>
        <taxon>Glomus</taxon>
    </lineage>
</organism>
<reference evidence="2 3" key="1">
    <citation type="submission" date="2018-06" db="EMBL/GenBank/DDBJ databases">
        <title>Comparative genomics reveals the genomic features of Rhizophagus irregularis, R. cerebriforme, R. diaphanum and Gigaspora rosea, and their symbiotic lifestyle signature.</title>
        <authorList>
            <person name="Morin E."/>
            <person name="San Clemente H."/>
            <person name="Chen E.C.H."/>
            <person name="De La Providencia I."/>
            <person name="Hainaut M."/>
            <person name="Kuo A."/>
            <person name="Kohler A."/>
            <person name="Murat C."/>
            <person name="Tang N."/>
            <person name="Roy S."/>
            <person name="Loubradou J."/>
            <person name="Henrissat B."/>
            <person name="Grigoriev I.V."/>
            <person name="Corradi N."/>
            <person name="Roux C."/>
            <person name="Martin F.M."/>
        </authorList>
    </citation>
    <scope>NUCLEOTIDE SEQUENCE [LARGE SCALE GENOMIC DNA]</scope>
    <source>
        <strain evidence="2 3">DAOM 227022</strain>
    </source>
</reference>
<dbReference type="EMBL" id="QKYT01000485">
    <property type="protein sequence ID" value="RIA84557.1"/>
    <property type="molecule type" value="Genomic_DNA"/>
</dbReference>
<comment type="caution">
    <text evidence="2">The sequence shown here is derived from an EMBL/GenBank/DDBJ whole genome shotgun (WGS) entry which is preliminary data.</text>
</comment>
<feature type="region of interest" description="Disordered" evidence="1">
    <location>
        <begin position="88"/>
        <end position="165"/>
    </location>
</feature>
<evidence type="ECO:0000313" key="3">
    <source>
        <dbReference type="Proteomes" id="UP000265703"/>
    </source>
</evidence>
<feature type="compositionally biased region" description="Gly residues" evidence="1">
    <location>
        <begin position="93"/>
        <end position="136"/>
    </location>
</feature>
<dbReference type="AlphaFoldDB" id="A0A397SKR3"/>
<proteinExistence type="predicted"/>
<evidence type="ECO:0000256" key="1">
    <source>
        <dbReference type="SAM" id="MobiDB-lite"/>
    </source>
</evidence>
<dbReference type="Proteomes" id="UP000265703">
    <property type="component" value="Unassembled WGS sequence"/>
</dbReference>
<name>A0A397SKR3_9GLOM</name>
<protein>
    <submittedName>
        <fullName evidence="2">Uncharacterized protein</fullName>
    </submittedName>
</protein>
<evidence type="ECO:0000313" key="2">
    <source>
        <dbReference type="EMBL" id="RIA84557.1"/>
    </source>
</evidence>
<keyword evidence="3" id="KW-1185">Reference proteome</keyword>
<accession>A0A397SKR3</accession>
<sequence length="165" mass="17132">MVWTTAETNALINERRFIGTFSDEQELIIRTTLLCTLIKPAIAIILGISADKNLDMELYVANDRKGARYRARRIYFTDFCTRFWEESGKLTRGRGGGDGDSGGSGGDGDGGGGGGDDGDGGGGGGGDGNGSGGGNESVGYGWDKSSDSKSGGRWGKISSSNSNNN</sequence>
<gene>
    <name evidence="2" type="ORF">C1645_832118</name>
</gene>